<evidence type="ECO:0000313" key="1">
    <source>
        <dbReference type="EMBL" id="VUS61313.1"/>
    </source>
</evidence>
<proteinExistence type="predicted"/>
<dbReference type="RefSeq" id="WP_142462709.1">
    <property type="nucleotide sequence ID" value="NZ_CABGHF010000011.1"/>
</dbReference>
<accession>A0A564JY32</accession>
<evidence type="ECO:0000313" key="2">
    <source>
        <dbReference type="Proteomes" id="UP000318370"/>
    </source>
</evidence>
<dbReference type="EMBL" id="CABGHF010000011">
    <property type="protein sequence ID" value="VUS61313.1"/>
    <property type="molecule type" value="Genomic_DNA"/>
</dbReference>
<protein>
    <submittedName>
        <fullName evidence="1">Uncharacterized protein</fullName>
    </submittedName>
</protein>
<organism evidence="1 2">
    <name type="scientific">Klebsiella spallanzanii</name>
    <dbReference type="NCBI Taxonomy" id="2587528"/>
    <lineage>
        <taxon>Bacteria</taxon>
        <taxon>Pseudomonadati</taxon>
        <taxon>Pseudomonadota</taxon>
        <taxon>Gammaproteobacteria</taxon>
        <taxon>Enterobacterales</taxon>
        <taxon>Enterobacteriaceae</taxon>
        <taxon>Klebsiella/Raoultella group</taxon>
        <taxon>Klebsiella</taxon>
    </lineage>
</organism>
<gene>
    <name evidence="1" type="ORF">SB6408_04977</name>
</gene>
<dbReference type="Proteomes" id="UP000318370">
    <property type="component" value="Unassembled WGS sequence"/>
</dbReference>
<dbReference type="AlphaFoldDB" id="A0A564JY32"/>
<reference evidence="1 2" key="1">
    <citation type="submission" date="2019-07" db="EMBL/GenBank/DDBJ databases">
        <authorList>
            <person name="Brisse S."/>
            <person name="Rodrigues C."/>
            <person name="Thorpe H."/>
        </authorList>
    </citation>
    <scope>NUCLEOTIDE SEQUENCE [LARGE SCALE GENOMIC DNA]</scope>
    <source>
        <strain evidence="1">SB6408</strain>
    </source>
</reference>
<sequence length="85" mass="9652">MSYSNIVRFERSVCGMTVKIAEVNNHNGRSYKVTITTQGGWKGDYYSQPIPEAESFINIENMLQYIKRHTGCSDSDLSAIRSSIR</sequence>
<name>A0A564JY32_9ENTR</name>